<protein>
    <submittedName>
        <fullName evidence="2">Uncharacterized protein</fullName>
    </submittedName>
</protein>
<accession>A0A0L9U0D2</accession>
<feature type="region of interest" description="Disordered" evidence="1">
    <location>
        <begin position="1"/>
        <end position="48"/>
    </location>
</feature>
<evidence type="ECO:0000256" key="1">
    <source>
        <dbReference type="SAM" id="MobiDB-lite"/>
    </source>
</evidence>
<gene>
    <name evidence="2" type="ORF">LR48_Vigan02g227200</name>
</gene>
<organism evidence="2 3">
    <name type="scientific">Phaseolus angularis</name>
    <name type="common">Azuki bean</name>
    <name type="synonym">Vigna angularis</name>
    <dbReference type="NCBI Taxonomy" id="3914"/>
    <lineage>
        <taxon>Eukaryota</taxon>
        <taxon>Viridiplantae</taxon>
        <taxon>Streptophyta</taxon>
        <taxon>Embryophyta</taxon>
        <taxon>Tracheophyta</taxon>
        <taxon>Spermatophyta</taxon>
        <taxon>Magnoliopsida</taxon>
        <taxon>eudicotyledons</taxon>
        <taxon>Gunneridae</taxon>
        <taxon>Pentapetalae</taxon>
        <taxon>rosids</taxon>
        <taxon>fabids</taxon>
        <taxon>Fabales</taxon>
        <taxon>Fabaceae</taxon>
        <taxon>Papilionoideae</taxon>
        <taxon>50 kb inversion clade</taxon>
        <taxon>NPAAA clade</taxon>
        <taxon>indigoferoid/millettioid clade</taxon>
        <taxon>Phaseoleae</taxon>
        <taxon>Vigna</taxon>
    </lineage>
</organism>
<dbReference type="Proteomes" id="UP000053144">
    <property type="component" value="Chromosome 2"/>
</dbReference>
<reference evidence="3" key="1">
    <citation type="journal article" date="2015" name="Proc. Natl. Acad. Sci. U.S.A.">
        <title>Genome sequencing of adzuki bean (Vigna angularis) provides insight into high starch and low fat accumulation and domestication.</title>
        <authorList>
            <person name="Yang K."/>
            <person name="Tian Z."/>
            <person name="Chen C."/>
            <person name="Luo L."/>
            <person name="Zhao B."/>
            <person name="Wang Z."/>
            <person name="Yu L."/>
            <person name="Li Y."/>
            <person name="Sun Y."/>
            <person name="Li W."/>
            <person name="Chen Y."/>
            <person name="Li Y."/>
            <person name="Zhang Y."/>
            <person name="Ai D."/>
            <person name="Zhao J."/>
            <person name="Shang C."/>
            <person name="Ma Y."/>
            <person name="Wu B."/>
            <person name="Wang M."/>
            <person name="Gao L."/>
            <person name="Sun D."/>
            <person name="Zhang P."/>
            <person name="Guo F."/>
            <person name="Wang W."/>
            <person name="Li Y."/>
            <person name="Wang J."/>
            <person name="Varshney R.K."/>
            <person name="Wang J."/>
            <person name="Ling H.Q."/>
            <person name="Wan P."/>
        </authorList>
    </citation>
    <scope>NUCLEOTIDE SEQUENCE</scope>
    <source>
        <strain evidence="3">cv. Jingnong 6</strain>
    </source>
</reference>
<evidence type="ECO:0000313" key="2">
    <source>
        <dbReference type="EMBL" id="KOM36122.1"/>
    </source>
</evidence>
<dbReference type="AlphaFoldDB" id="A0A0L9U0D2"/>
<evidence type="ECO:0000313" key="3">
    <source>
        <dbReference type="Proteomes" id="UP000053144"/>
    </source>
</evidence>
<dbReference type="EMBL" id="CM003372">
    <property type="protein sequence ID" value="KOM36122.1"/>
    <property type="molecule type" value="Genomic_DNA"/>
</dbReference>
<proteinExistence type="predicted"/>
<feature type="region of interest" description="Disordered" evidence="1">
    <location>
        <begin position="68"/>
        <end position="88"/>
    </location>
</feature>
<sequence>MGRKGSSKSWFQSIGNERAEVNRPGPFAGHAVGQPRPQAPSTGPVPVILSASTDETTAAEVPLVRKRKTKAVDTSHEASKKRKEVVDETERPLPQGVWDPAFTLGHKVDLNMDASEKKVFENMSEQEIADTMLEMTTRAQGPGRGSVSHADWVFTGEHLPMGVYLDWTGCSGKNIYQVACPQFICVWKCSRRRP</sequence>
<feature type="compositionally biased region" description="Basic and acidic residues" evidence="1">
    <location>
        <begin position="70"/>
        <end position="88"/>
    </location>
</feature>
<name>A0A0L9U0D2_PHAAN</name>
<dbReference type="Gramene" id="KOM36122">
    <property type="protein sequence ID" value="KOM36122"/>
    <property type="gene ID" value="LR48_Vigan02g227200"/>
</dbReference>